<dbReference type="Proteomes" id="UP000035721">
    <property type="component" value="Unassembled WGS sequence"/>
</dbReference>
<dbReference type="GO" id="GO:0009307">
    <property type="term" value="P:DNA restriction-modification system"/>
    <property type="evidence" value="ECO:0007669"/>
    <property type="project" value="UniProtKB-KW"/>
</dbReference>
<evidence type="ECO:0000313" key="8">
    <source>
        <dbReference type="EMBL" id="CCH77530.1"/>
    </source>
</evidence>
<comment type="similarity">
    <text evidence="1">Belongs to the N(4)/N(6)-methyltransferase family. N(4) subfamily.</text>
</comment>
<evidence type="ECO:0000313" key="9">
    <source>
        <dbReference type="Proteomes" id="UP000035721"/>
    </source>
</evidence>
<evidence type="ECO:0000256" key="2">
    <source>
        <dbReference type="ARBA" id="ARBA00012185"/>
    </source>
</evidence>
<dbReference type="GO" id="GO:0008170">
    <property type="term" value="F:N-methyltransferase activity"/>
    <property type="evidence" value="ECO:0007669"/>
    <property type="project" value="InterPro"/>
</dbReference>
<dbReference type="PRINTS" id="PR00508">
    <property type="entry name" value="S21N4MTFRASE"/>
</dbReference>
<evidence type="ECO:0000256" key="1">
    <source>
        <dbReference type="ARBA" id="ARBA00010203"/>
    </source>
</evidence>
<keyword evidence="4" id="KW-0808">Transferase</keyword>
<accession>A0A077LZX6</accession>
<name>A0A077LZX6_9MICO</name>
<dbReference type="GO" id="GO:0003677">
    <property type="term" value="F:DNA binding"/>
    <property type="evidence" value="ECO:0007669"/>
    <property type="project" value="InterPro"/>
</dbReference>
<dbReference type="EC" id="2.1.1.113" evidence="2"/>
<keyword evidence="5" id="KW-0949">S-adenosyl-L-methionine</keyword>
<dbReference type="SUPFAM" id="SSF53335">
    <property type="entry name" value="S-adenosyl-L-methionine-dependent methyltransferases"/>
    <property type="match status" value="1"/>
</dbReference>
<dbReference type="InterPro" id="IPR017985">
    <property type="entry name" value="MeTrfase_CN4_CS"/>
</dbReference>
<comment type="caution">
    <text evidence="8">The sequence shown here is derived from an EMBL/GenBank/DDBJ whole genome shotgun (WGS) entry which is preliminary data.</text>
</comment>
<evidence type="ECO:0000256" key="5">
    <source>
        <dbReference type="ARBA" id="ARBA00022691"/>
    </source>
</evidence>
<dbReference type="GO" id="GO:0032259">
    <property type="term" value="P:methylation"/>
    <property type="evidence" value="ECO:0007669"/>
    <property type="project" value="UniProtKB-KW"/>
</dbReference>
<dbReference type="EMBL" id="CAJB01000113">
    <property type="protein sequence ID" value="CCH77530.1"/>
    <property type="molecule type" value="Genomic_DNA"/>
</dbReference>
<dbReference type="GO" id="GO:0015667">
    <property type="term" value="F:site-specific DNA-methyltransferase (cytosine-N4-specific) activity"/>
    <property type="evidence" value="ECO:0007669"/>
    <property type="project" value="UniProtKB-EC"/>
</dbReference>
<dbReference type="AlphaFoldDB" id="A0A077LZX6"/>
<sequence>MGTLEFINPKIGTASDPVDSWYRYYAGYSAGFVEQALSELVGSAELVLDPWNGTGTTTVVAASKNVPAIGLDVNPALVVVARARLLGAGVWASIDPLGQDVVSHAASVDLDEDPLLFWFTPESAGSLRGLQQSVHRLLVDPALASRPAYQGASGMSTLAAFFYTVLFRTVRVLIAPRGGTNPTWWKRVVEADRLDPSREAIVKQFRASATELAAGLHRDNFDGGVDVQARLGDSRHLALDANTVGGVVTSPPYCTRIDYGVATRPELAILGAGEHDLKELRDQMVGTPTMTGKRGAAEQWGPTAATFLDGVAAHASKASAGYYTNYFRQYYAGMWDSLDELRRVLKDGAPAVLVVQDNYYKDLHNDTAKILGEMATTLGFETAERHDFPVIRNRASMNPRTRQYRTRASAVESILLLR</sequence>
<reference evidence="8 9" key="1">
    <citation type="journal article" date="2013" name="ISME J.">
        <title>A metabolic model for members of the genus Tetrasphaera involved in enhanced biological phosphorus removal.</title>
        <authorList>
            <person name="Kristiansen R."/>
            <person name="Nguyen H.T.T."/>
            <person name="Saunders A.M."/>
            <person name="Nielsen J.L."/>
            <person name="Wimmer R."/>
            <person name="Le V.Q."/>
            <person name="McIlroy S.J."/>
            <person name="Petrovski S."/>
            <person name="Seviour R.J."/>
            <person name="Calteau A."/>
            <person name="Nielsen K.L."/>
            <person name="Nielsen P.H."/>
        </authorList>
    </citation>
    <scope>NUCLEOTIDE SEQUENCE [LARGE SCALE GENOMIC DNA]</scope>
    <source>
        <strain evidence="8 9">T1-X7</strain>
    </source>
</reference>
<dbReference type="Gene3D" id="3.40.50.150">
    <property type="entry name" value="Vaccinia Virus protein VP39"/>
    <property type="match status" value="2"/>
</dbReference>
<comment type="catalytic activity">
    <reaction evidence="7">
        <text>a 2'-deoxycytidine in DNA + S-adenosyl-L-methionine = an N(4)-methyl-2'-deoxycytidine in DNA + S-adenosyl-L-homocysteine + H(+)</text>
        <dbReference type="Rhea" id="RHEA:16857"/>
        <dbReference type="Rhea" id="RHEA-COMP:11369"/>
        <dbReference type="Rhea" id="RHEA-COMP:13674"/>
        <dbReference type="ChEBI" id="CHEBI:15378"/>
        <dbReference type="ChEBI" id="CHEBI:57856"/>
        <dbReference type="ChEBI" id="CHEBI:59789"/>
        <dbReference type="ChEBI" id="CHEBI:85452"/>
        <dbReference type="ChEBI" id="CHEBI:137933"/>
        <dbReference type="EC" id="2.1.1.113"/>
    </reaction>
</comment>
<keyword evidence="6" id="KW-0680">Restriction system</keyword>
<dbReference type="STRING" id="1194083.BN12_200026"/>
<dbReference type="InterPro" id="IPR029063">
    <property type="entry name" value="SAM-dependent_MTases_sf"/>
</dbReference>
<evidence type="ECO:0000256" key="3">
    <source>
        <dbReference type="ARBA" id="ARBA00022603"/>
    </source>
</evidence>
<dbReference type="InterPro" id="IPR001091">
    <property type="entry name" value="RM_Methyltransferase"/>
</dbReference>
<gene>
    <name evidence="8" type="ORF">BN12_200026</name>
</gene>
<organism evidence="8 9">
    <name type="scientific">Nostocoides japonicum T1-X7</name>
    <dbReference type="NCBI Taxonomy" id="1194083"/>
    <lineage>
        <taxon>Bacteria</taxon>
        <taxon>Bacillati</taxon>
        <taxon>Actinomycetota</taxon>
        <taxon>Actinomycetes</taxon>
        <taxon>Micrococcales</taxon>
        <taxon>Intrasporangiaceae</taxon>
        <taxon>Nostocoides</taxon>
    </lineage>
</organism>
<keyword evidence="3" id="KW-0489">Methyltransferase</keyword>
<evidence type="ECO:0000256" key="6">
    <source>
        <dbReference type="ARBA" id="ARBA00022747"/>
    </source>
</evidence>
<evidence type="ECO:0000256" key="4">
    <source>
        <dbReference type="ARBA" id="ARBA00022679"/>
    </source>
</evidence>
<protein>
    <recommendedName>
        <fullName evidence="2">site-specific DNA-methyltransferase (cytosine-N(4)-specific)</fullName>
        <ecNumber evidence="2">2.1.1.113</ecNumber>
    </recommendedName>
</protein>
<evidence type="ECO:0000256" key="7">
    <source>
        <dbReference type="ARBA" id="ARBA00049120"/>
    </source>
</evidence>
<dbReference type="PROSITE" id="PS00093">
    <property type="entry name" value="N4_MTASE"/>
    <property type="match status" value="1"/>
</dbReference>
<proteinExistence type="inferred from homology"/>
<keyword evidence="9" id="KW-1185">Reference proteome</keyword>